<evidence type="ECO:0000313" key="2">
    <source>
        <dbReference type="EMBL" id="OGI38558.1"/>
    </source>
</evidence>
<dbReference type="NCBIfam" id="TIGR03482">
    <property type="entry name" value="DMSO_red_II_cha"/>
    <property type="match status" value="1"/>
</dbReference>
<sequence length="208" mass="23519">MTSVDTSAENLADVYLVFARAFDFPRPEFWDRVEGRPFDEVFGQTPAAPDRARPLPAVVPARSQEQREDEFLGLFELGGTPLYEGLQRGEKGRDGLLEELLRFYEYFDLRLREQELEYPDHLVTELEFLTYLASREAAAGEAGHSPLPFRRAQRDFLARHLCVWIPSLAGRLRASAADSTYAALANGLEKLVAEQRARLDLDLEGGET</sequence>
<accession>A0A1F6T062</accession>
<dbReference type="InterPro" id="IPR017843">
    <property type="entry name" value="DMSO_Rdtase_II_chaperone"/>
</dbReference>
<dbReference type="PANTHER" id="PTHR34227:SF1">
    <property type="entry name" value="DIMETHYL SULFOXIDE REDUCTASE CHAPERONE-RELATED"/>
    <property type="match status" value="1"/>
</dbReference>
<dbReference type="EMBL" id="MFSR01000069">
    <property type="protein sequence ID" value="OGI38558.1"/>
    <property type="molecule type" value="Genomic_DNA"/>
</dbReference>
<dbReference type="SUPFAM" id="SSF89155">
    <property type="entry name" value="TorD-like"/>
    <property type="match status" value="1"/>
</dbReference>
<keyword evidence="1" id="KW-0143">Chaperone</keyword>
<dbReference type="InterPro" id="IPR050289">
    <property type="entry name" value="TorD/DmsD_chaperones"/>
</dbReference>
<evidence type="ECO:0000313" key="3">
    <source>
        <dbReference type="Proteomes" id="UP000179334"/>
    </source>
</evidence>
<dbReference type="PANTHER" id="PTHR34227">
    <property type="entry name" value="CHAPERONE PROTEIN YCDY"/>
    <property type="match status" value="1"/>
</dbReference>
<dbReference type="InterPro" id="IPR020945">
    <property type="entry name" value="DMSO/NO3_reduct_chaperone"/>
</dbReference>
<dbReference type="InterPro" id="IPR036411">
    <property type="entry name" value="TorD-like_sf"/>
</dbReference>
<protein>
    <recommendedName>
        <fullName evidence="4">DMSO reductase</fullName>
    </recommendedName>
</protein>
<name>A0A1F6T062_9PROT</name>
<dbReference type="AlphaFoldDB" id="A0A1F6T062"/>
<organism evidence="2 3">
    <name type="scientific">Candidatus Muproteobacteria bacterium RBG_16_64_10</name>
    <dbReference type="NCBI Taxonomy" id="1817757"/>
    <lineage>
        <taxon>Bacteria</taxon>
        <taxon>Pseudomonadati</taxon>
        <taxon>Pseudomonadota</taxon>
        <taxon>Candidatus Muproteobacteria</taxon>
    </lineage>
</organism>
<dbReference type="Gene3D" id="1.10.3480.10">
    <property type="entry name" value="TorD-like"/>
    <property type="match status" value="1"/>
</dbReference>
<dbReference type="Proteomes" id="UP000179334">
    <property type="component" value="Unassembled WGS sequence"/>
</dbReference>
<proteinExistence type="predicted"/>
<comment type="caution">
    <text evidence="2">The sequence shown here is derived from an EMBL/GenBank/DDBJ whole genome shotgun (WGS) entry which is preliminary data.</text>
</comment>
<evidence type="ECO:0008006" key="4">
    <source>
        <dbReference type="Google" id="ProtNLM"/>
    </source>
</evidence>
<gene>
    <name evidence="2" type="ORF">A2V91_06925</name>
</gene>
<dbReference type="Pfam" id="PF02613">
    <property type="entry name" value="Nitrate_red_del"/>
    <property type="match status" value="1"/>
</dbReference>
<reference evidence="2 3" key="1">
    <citation type="journal article" date="2016" name="Nat. Commun.">
        <title>Thousands of microbial genomes shed light on interconnected biogeochemical processes in an aquifer system.</title>
        <authorList>
            <person name="Anantharaman K."/>
            <person name="Brown C.T."/>
            <person name="Hug L.A."/>
            <person name="Sharon I."/>
            <person name="Castelle C.J."/>
            <person name="Probst A.J."/>
            <person name="Thomas B.C."/>
            <person name="Singh A."/>
            <person name="Wilkins M.J."/>
            <person name="Karaoz U."/>
            <person name="Brodie E.L."/>
            <person name="Williams K.H."/>
            <person name="Hubbard S.S."/>
            <person name="Banfield J.F."/>
        </authorList>
    </citation>
    <scope>NUCLEOTIDE SEQUENCE [LARGE SCALE GENOMIC DNA]</scope>
</reference>
<evidence type="ECO:0000256" key="1">
    <source>
        <dbReference type="ARBA" id="ARBA00023186"/>
    </source>
</evidence>